<name>A0A176VGE6_MARPO</name>
<keyword evidence="5" id="KW-0804">Transcription</keyword>
<organism evidence="9 10">
    <name type="scientific">Marchantia polymorpha subsp. ruderalis</name>
    <dbReference type="NCBI Taxonomy" id="1480154"/>
    <lineage>
        <taxon>Eukaryota</taxon>
        <taxon>Viridiplantae</taxon>
        <taxon>Streptophyta</taxon>
        <taxon>Embryophyta</taxon>
        <taxon>Marchantiophyta</taxon>
        <taxon>Marchantiopsida</taxon>
        <taxon>Marchantiidae</taxon>
        <taxon>Marchantiales</taxon>
        <taxon>Marchantiaceae</taxon>
        <taxon>Marchantia</taxon>
    </lineage>
</organism>
<feature type="compositionally biased region" description="Low complexity" evidence="7">
    <location>
        <begin position="665"/>
        <end position="688"/>
    </location>
</feature>
<dbReference type="CDD" id="cd11443">
    <property type="entry name" value="bHLH_AtAMS_like"/>
    <property type="match status" value="1"/>
</dbReference>
<dbReference type="Pfam" id="PF22754">
    <property type="entry name" value="bHLH-TF_ACT-like_plant"/>
    <property type="match status" value="1"/>
</dbReference>
<comment type="caution">
    <text evidence="9">The sequence shown here is derived from an EMBL/GenBank/DDBJ whole genome shotgun (WGS) entry which is preliminary data.</text>
</comment>
<feature type="compositionally biased region" description="Basic and acidic residues" evidence="7">
    <location>
        <begin position="480"/>
        <end position="492"/>
    </location>
</feature>
<comment type="subcellular location">
    <subcellularLocation>
        <location evidence="1">Nucleus</location>
    </subcellularLocation>
</comment>
<feature type="compositionally biased region" description="Polar residues" evidence="7">
    <location>
        <begin position="131"/>
        <end position="141"/>
    </location>
</feature>
<evidence type="ECO:0000256" key="4">
    <source>
        <dbReference type="ARBA" id="ARBA00023125"/>
    </source>
</evidence>
<evidence type="ECO:0000313" key="9">
    <source>
        <dbReference type="EMBL" id="OAE19523.1"/>
    </source>
</evidence>
<sequence>MRWDEISREGKGREGKRREEKIMDGSEEGNDGEERKRVGVLRCWREGVTEREGVGEQTHLAARAAAAAAASSSTSSSSSWTIPDSVPESTTMMTSTTRPAPGGVWMAGNSPDLRLASCIPGIENDLRWRPTNCQSPSSNDPTAMKDDLPSSSGFSAKGMLDDESWYMGPESTLLDEMKELVGSQQQQQHQHQHHHQHQHQQQDNMSSAHFNTLDAPHLHGLFNRSNVNRSFGGLSSFLDTGMQYDGGMSSIHCQGGGGPAGAAGMGGNFLQHQHQPQADGQSAVGGSSSSGVIAMPSLGPNVHSGNVRGALLSNLSPRGGLQVEGGGGGGAAFGHQGANLNKLLSTCSFTNAVGGFNNHHAHAHHSAHHGLGAAGMGSGGFGDTYNNSLSRNLMAKDNHSLQMLNVERPPYLSKHLLCSSSSAQKVAPCSTTSTSSQQHKRGGTLRHAVSGGPISPAPVDKASLRVITSASNDSSVNMPGDDRSNAGGKPDKAMVVNMCGPAPAPAPAPSSAGAKDDAKAKLGSDDGGATAGDTDMADTEPRLDQDEAKDDDDIEESGYGSGLYEADDMNGMDGQGPGTALSLHGEKGKGKKGLPAKNLMAERRRRKKLNDRLYMLRSVVPKITKMDRASILGDAIEYLKELLDRINDLHNELGSTTPLDRPPIQQQQQQNNHNNNNSSNNNNNVVNSAALQAAMPQPSSSTLTTCRVKEELPSSIPSPDSQQQPQTLRVDVNMGERRGLNIHMFCSRRPGLLLSTMRALDGLGLEVQQAVVSCFNGFALDVFRAEQLQDNEIGSEEVRSVLLHVAGANVSALQ</sequence>
<feature type="region of interest" description="Disordered" evidence="7">
    <location>
        <begin position="273"/>
        <end position="292"/>
    </location>
</feature>
<feature type="compositionally biased region" description="Basic and acidic residues" evidence="7">
    <location>
        <begin position="514"/>
        <end position="524"/>
    </location>
</feature>
<keyword evidence="10" id="KW-1185">Reference proteome</keyword>
<dbReference type="AlphaFoldDB" id="A0A176VGE6"/>
<dbReference type="InterPro" id="IPR051358">
    <property type="entry name" value="TF_AMS/ICE1/BHLH6-like"/>
</dbReference>
<evidence type="ECO:0000256" key="3">
    <source>
        <dbReference type="ARBA" id="ARBA00023015"/>
    </source>
</evidence>
<feature type="compositionally biased region" description="Basic and acidic residues" evidence="7">
    <location>
        <begin position="1"/>
        <end position="24"/>
    </location>
</feature>
<accession>A0A176VGE6</accession>
<dbReference type="Gene3D" id="4.10.280.10">
    <property type="entry name" value="Helix-loop-helix DNA-binding domain"/>
    <property type="match status" value="1"/>
</dbReference>
<feature type="compositionally biased region" description="Low complexity" evidence="7">
    <location>
        <begin position="277"/>
        <end position="292"/>
    </location>
</feature>
<evidence type="ECO:0000259" key="8">
    <source>
        <dbReference type="PROSITE" id="PS50888"/>
    </source>
</evidence>
<keyword evidence="6" id="KW-0539">Nucleus</keyword>
<dbReference type="PANTHER" id="PTHR31945">
    <property type="entry name" value="TRANSCRIPTION FACTOR SCREAM2-RELATED"/>
    <property type="match status" value="1"/>
</dbReference>
<feature type="region of interest" description="Disordered" evidence="7">
    <location>
        <begin position="427"/>
        <end position="595"/>
    </location>
</feature>
<dbReference type="InterPro" id="IPR036638">
    <property type="entry name" value="HLH_DNA-bd_sf"/>
</dbReference>
<protein>
    <recommendedName>
        <fullName evidence="8">BHLH domain-containing protein</fullName>
    </recommendedName>
</protein>
<gene>
    <name evidence="9" type="ORF">AXG93_1050s1050</name>
</gene>
<evidence type="ECO:0000256" key="6">
    <source>
        <dbReference type="ARBA" id="ARBA00023242"/>
    </source>
</evidence>
<keyword evidence="3" id="KW-0805">Transcription regulation</keyword>
<feature type="compositionally biased region" description="Low complexity" evidence="7">
    <location>
        <begin position="713"/>
        <end position="726"/>
    </location>
</feature>
<keyword evidence="4" id="KW-0238">DNA-binding</keyword>
<dbReference type="InterPro" id="IPR054502">
    <property type="entry name" value="bHLH-TF_ACT-like_plant"/>
</dbReference>
<feature type="compositionally biased region" description="Acidic residues" evidence="7">
    <location>
        <begin position="547"/>
        <end position="556"/>
    </location>
</feature>
<dbReference type="GO" id="GO:0043565">
    <property type="term" value="F:sequence-specific DNA binding"/>
    <property type="evidence" value="ECO:0007669"/>
    <property type="project" value="TreeGrafter"/>
</dbReference>
<feature type="compositionally biased region" description="Polar residues" evidence="7">
    <location>
        <begin position="427"/>
        <end position="437"/>
    </location>
</feature>
<dbReference type="SUPFAM" id="SSF47459">
    <property type="entry name" value="HLH, helix-loop-helix DNA-binding domain"/>
    <property type="match status" value="1"/>
</dbReference>
<evidence type="ECO:0000256" key="1">
    <source>
        <dbReference type="ARBA" id="ARBA00004123"/>
    </source>
</evidence>
<evidence type="ECO:0000256" key="2">
    <source>
        <dbReference type="ARBA" id="ARBA00022473"/>
    </source>
</evidence>
<feature type="compositionally biased region" description="Low complexity" evidence="7">
    <location>
        <begin position="69"/>
        <end position="79"/>
    </location>
</feature>
<feature type="region of interest" description="Disordered" evidence="7">
    <location>
        <begin position="180"/>
        <end position="205"/>
    </location>
</feature>
<feature type="region of interest" description="Disordered" evidence="7">
    <location>
        <begin position="69"/>
        <end position="103"/>
    </location>
</feature>
<dbReference type="Pfam" id="PF00010">
    <property type="entry name" value="HLH"/>
    <property type="match status" value="1"/>
</dbReference>
<feature type="domain" description="BHLH" evidence="8">
    <location>
        <begin position="593"/>
        <end position="642"/>
    </location>
</feature>
<keyword evidence="2" id="KW-0217">Developmental protein</keyword>
<dbReference type="FunFam" id="4.10.280.10:FF:000066">
    <property type="entry name" value="BHLH transcription factor"/>
    <property type="match status" value="1"/>
</dbReference>
<reference evidence="9" key="1">
    <citation type="submission" date="2016-03" db="EMBL/GenBank/DDBJ databases">
        <title>Mechanisms controlling the formation of the plant cell surface in tip-growing cells are functionally conserved among land plants.</title>
        <authorList>
            <person name="Honkanen S."/>
            <person name="Jones V.A."/>
            <person name="Morieri G."/>
            <person name="Champion C."/>
            <person name="Hetherington A.J."/>
            <person name="Kelly S."/>
            <person name="Saint-Marcoux D."/>
            <person name="Proust H."/>
            <person name="Prescott H."/>
            <person name="Dolan L."/>
        </authorList>
    </citation>
    <scope>NUCLEOTIDE SEQUENCE [LARGE SCALE GENOMIC DNA]</scope>
    <source>
        <tissue evidence="9">Whole gametophyte</tissue>
    </source>
</reference>
<evidence type="ECO:0000256" key="7">
    <source>
        <dbReference type="SAM" id="MobiDB-lite"/>
    </source>
</evidence>
<dbReference type="GO" id="GO:0046983">
    <property type="term" value="F:protein dimerization activity"/>
    <property type="evidence" value="ECO:0007669"/>
    <property type="project" value="InterPro"/>
</dbReference>
<dbReference type="InterPro" id="IPR011598">
    <property type="entry name" value="bHLH_dom"/>
</dbReference>
<dbReference type="GO" id="GO:0005634">
    <property type="term" value="C:nucleus"/>
    <property type="evidence" value="ECO:0007669"/>
    <property type="project" value="UniProtKB-SubCell"/>
</dbReference>
<feature type="compositionally biased region" description="Polar residues" evidence="7">
    <location>
        <begin position="87"/>
        <end position="98"/>
    </location>
</feature>
<dbReference type="GO" id="GO:0003700">
    <property type="term" value="F:DNA-binding transcription factor activity"/>
    <property type="evidence" value="ECO:0007669"/>
    <property type="project" value="TreeGrafter"/>
</dbReference>
<dbReference type="SMART" id="SM00353">
    <property type="entry name" value="HLH"/>
    <property type="match status" value="1"/>
</dbReference>
<dbReference type="PANTHER" id="PTHR31945:SF129">
    <property type="entry name" value="TRANSCRIPTION FACTOR SCREAM2"/>
    <property type="match status" value="1"/>
</dbReference>
<dbReference type="CDD" id="cd04873">
    <property type="entry name" value="ACT_UUR-ACR-like"/>
    <property type="match status" value="1"/>
</dbReference>
<feature type="region of interest" description="Disordered" evidence="7">
    <location>
        <begin position="1"/>
        <end position="37"/>
    </location>
</feature>
<feature type="region of interest" description="Disordered" evidence="7">
    <location>
        <begin position="126"/>
        <end position="161"/>
    </location>
</feature>
<feature type="region of interest" description="Disordered" evidence="7">
    <location>
        <begin position="653"/>
        <end position="726"/>
    </location>
</feature>
<dbReference type="PROSITE" id="PS50888">
    <property type="entry name" value="BHLH"/>
    <property type="match status" value="1"/>
</dbReference>
<dbReference type="EMBL" id="LVLJ01003847">
    <property type="protein sequence ID" value="OAE19523.1"/>
    <property type="molecule type" value="Genomic_DNA"/>
</dbReference>
<evidence type="ECO:0000256" key="5">
    <source>
        <dbReference type="ARBA" id="ARBA00023163"/>
    </source>
</evidence>
<dbReference type="Proteomes" id="UP000077202">
    <property type="component" value="Unassembled WGS sequence"/>
</dbReference>
<proteinExistence type="predicted"/>
<feature type="compositionally biased region" description="Polar residues" evidence="7">
    <location>
        <begin position="466"/>
        <end position="477"/>
    </location>
</feature>
<evidence type="ECO:0000313" key="10">
    <source>
        <dbReference type="Proteomes" id="UP000077202"/>
    </source>
</evidence>